<gene>
    <name evidence="1" type="ORF">KUF71_025490</name>
</gene>
<evidence type="ECO:0000313" key="1">
    <source>
        <dbReference type="EMBL" id="KAK3916290.1"/>
    </source>
</evidence>
<protein>
    <recommendedName>
        <fullName evidence="3">Reverse transcriptase</fullName>
    </recommendedName>
</protein>
<sequence length="436" mass="49419">MYSIVKYLKRKALDEFDRNCKRVVKDIMNLPRRASPEVVFIPSHRGGANIPPLSDLADVGSTVRAFKMLTCPDPVVREVAEASLRHVVAPVLEQKQPTQDQLCTYLFGEATSKYSRGTTIWSAARSAARRLAAKIPGLQWLWSEEKLWSLSIPMPERAPNRTIVDQASRGDLHHYLRLGQQHKYFLQLLAKPDQGKVFDASSLDPASNHFMQSGMFTRFCDWNFVHRARLGVLPLRACVRVANIDRRCRVCRYPEETTAHVLCHCMRHSRAMNNRHRVVIKHLVSCMSDTSKLRIGKTVSGTNSREKPDLVLLDKEKKQAAIIDVACPFENRYEALVTKREEKIHKYSPLADVLRADGYKVDVEAVVVGALGSWDGSNERALALLGIPAKKAKTMKKIIALELITWSRDIYVEHVSRARQLYEEDVVICLDTVASH</sequence>
<keyword evidence="2" id="KW-1185">Reference proteome</keyword>
<dbReference type="EMBL" id="JAHWGI010000507">
    <property type="protein sequence ID" value="KAK3916290.1"/>
    <property type="molecule type" value="Genomic_DNA"/>
</dbReference>
<evidence type="ECO:0000313" key="2">
    <source>
        <dbReference type="Proteomes" id="UP001219518"/>
    </source>
</evidence>
<dbReference type="Proteomes" id="UP001219518">
    <property type="component" value="Unassembled WGS sequence"/>
</dbReference>
<name>A0AAE1H9F1_9NEOP</name>
<comment type="caution">
    <text evidence="1">The sequence shown here is derived from an EMBL/GenBank/DDBJ whole genome shotgun (WGS) entry which is preliminary data.</text>
</comment>
<accession>A0AAE1H9F1</accession>
<evidence type="ECO:0008006" key="3">
    <source>
        <dbReference type="Google" id="ProtNLM"/>
    </source>
</evidence>
<reference evidence="1" key="1">
    <citation type="submission" date="2021-07" db="EMBL/GenBank/DDBJ databases">
        <authorList>
            <person name="Catto M.A."/>
            <person name="Jacobson A."/>
            <person name="Kennedy G."/>
            <person name="Labadie P."/>
            <person name="Hunt B.G."/>
            <person name="Srinivasan R."/>
        </authorList>
    </citation>
    <scope>NUCLEOTIDE SEQUENCE</scope>
    <source>
        <strain evidence="1">PL_HMW_Pooled</strain>
        <tissue evidence="1">Head</tissue>
    </source>
</reference>
<dbReference type="AlphaFoldDB" id="A0AAE1H9F1"/>
<proteinExistence type="predicted"/>
<organism evidence="1 2">
    <name type="scientific">Frankliniella fusca</name>
    <dbReference type="NCBI Taxonomy" id="407009"/>
    <lineage>
        <taxon>Eukaryota</taxon>
        <taxon>Metazoa</taxon>
        <taxon>Ecdysozoa</taxon>
        <taxon>Arthropoda</taxon>
        <taxon>Hexapoda</taxon>
        <taxon>Insecta</taxon>
        <taxon>Pterygota</taxon>
        <taxon>Neoptera</taxon>
        <taxon>Paraneoptera</taxon>
        <taxon>Thysanoptera</taxon>
        <taxon>Terebrantia</taxon>
        <taxon>Thripoidea</taxon>
        <taxon>Thripidae</taxon>
        <taxon>Frankliniella</taxon>
    </lineage>
</organism>
<reference evidence="1" key="2">
    <citation type="journal article" date="2023" name="BMC Genomics">
        <title>Pest status, molecular evolution, and epigenetic factors derived from the genome assembly of Frankliniella fusca, a thysanopteran phytovirus vector.</title>
        <authorList>
            <person name="Catto M.A."/>
            <person name="Labadie P.E."/>
            <person name="Jacobson A.L."/>
            <person name="Kennedy G.G."/>
            <person name="Srinivasan R."/>
            <person name="Hunt B.G."/>
        </authorList>
    </citation>
    <scope>NUCLEOTIDE SEQUENCE</scope>
    <source>
        <strain evidence="1">PL_HMW_Pooled</strain>
    </source>
</reference>